<accession>L9ZS69</accession>
<name>L9ZS69_9EURY</name>
<dbReference type="RefSeq" id="WP_006826428.1">
    <property type="nucleotide sequence ID" value="NZ_AOIL01000049.1"/>
</dbReference>
<feature type="transmembrane region" description="Helical" evidence="1">
    <location>
        <begin position="222"/>
        <end position="248"/>
    </location>
</feature>
<reference evidence="2 3" key="1">
    <citation type="journal article" date="2014" name="PLoS Genet.">
        <title>Phylogenetically driven sequencing of extremely halophilic archaea reveals strategies for static and dynamic osmo-response.</title>
        <authorList>
            <person name="Becker E.A."/>
            <person name="Seitzer P.M."/>
            <person name="Tritt A."/>
            <person name="Larsen D."/>
            <person name="Krusor M."/>
            <person name="Yao A.I."/>
            <person name="Wu D."/>
            <person name="Madern D."/>
            <person name="Eisen J.A."/>
            <person name="Darling A.E."/>
            <person name="Facciotti M.T."/>
        </authorList>
    </citation>
    <scope>NUCLEOTIDE SEQUENCE [LARGE SCALE GENOMIC DNA]</scope>
    <source>
        <strain evidence="2 3">DSM 12281</strain>
    </source>
</reference>
<evidence type="ECO:0008006" key="4">
    <source>
        <dbReference type="Google" id="ProtNLM"/>
    </source>
</evidence>
<feature type="transmembrane region" description="Helical" evidence="1">
    <location>
        <begin position="260"/>
        <end position="280"/>
    </location>
</feature>
<dbReference type="PANTHER" id="PTHR37308">
    <property type="entry name" value="INTEGRAL MEMBRANE PROTEIN"/>
    <property type="match status" value="1"/>
</dbReference>
<sequence length="320" mass="33467">MGYNLTQRVGDRLAILRIYCYGLCMGTADALPGVSGGTIALLLGFYSRLITAVTAFTPGRLLDILRGYDPGRRVRAREALLELDLPFLLPLGVGVFTAIAIIGSVVTSLASSHPLALFGFFIGLIAASAVVLFRSLPFSTTEHVLAAGAGTGLALLVASNVLQLPGQGPVRTLLAGAFAVSAMILPGVSGSLILILLGQYVYLMSELHAFLDALHELVSTTGTLQTLVAPGTTVILFVIGGVVGLVTIARVVRASLDRHWTLTMLFLVGLIAGSVPAPLHEIGDTHAWTPDIIFLTVVWAALGALALFVLDELAGGFDPE</sequence>
<dbReference type="PANTHER" id="PTHR37308:SF1">
    <property type="entry name" value="POLYPRENYL-PHOSPHATE TRANSPORTER"/>
    <property type="match status" value="1"/>
</dbReference>
<organism evidence="2 3">
    <name type="scientific">Natrialba taiwanensis DSM 12281</name>
    <dbReference type="NCBI Taxonomy" id="1230458"/>
    <lineage>
        <taxon>Archaea</taxon>
        <taxon>Methanobacteriati</taxon>
        <taxon>Methanobacteriota</taxon>
        <taxon>Stenosarchaea group</taxon>
        <taxon>Halobacteria</taxon>
        <taxon>Halobacteriales</taxon>
        <taxon>Natrialbaceae</taxon>
        <taxon>Natrialba</taxon>
    </lineage>
</organism>
<protein>
    <recommendedName>
        <fullName evidence="4">DUF368 domain-containing protein</fullName>
    </recommendedName>
</protein>
<evidence type="ECO:0000313" key="3">
    <source>
        <dbReference type="Proteomes" id="UP000011648"/>
    </source>
</evidence>
<dbReference type="OrthoDB" id="313161at2157"/>
<feature type="transmembrane region" description="Helical" evidence="1">
    <location>
        <begin position="143"/>
        <end position="162"/>
    </location>
</feature>
<dbReference type="EMBL" id="AOIL01000049">
    <property type="protein sequence ID" value="ELY89345.1"/>
    <property type="molecule type" value="Genomic_DNA"/>
</dbReference>
<keyword evidence="1" id="KW-1133">Transmembrane helix</keyword>
<keyword evidence="1" id="KW-0812">Transmembrane</keyword>
<feature type="transmembrane region" description="Helical" evidence="1">
    <location>
        <begin position="87"/>
        <end position="110"/>
    </location>
</feature>
<evidence type="ECO:0000313" key="2">
    <source>
        <dbReference type="EMBL" id="ELY89345.1"/>
    </source>
</evidence>
<dbReference type="PATRIC" id="fig|1230458.4.peg.2754"/>
<dbReference type="InterPro" id="IPR007163">
    <property type="entry name" value="VCA0040-like"/>
</dbReference>
<keyword evidence="1" id="KW-0472">Membrane</keyword>
<dbReference type="STRING" id="1230458.C484_13660"/>
<dbReference type="Pfam" id="PF04018">
    <property type="entry name" value="VCA0040-like"/>
    <property type="match status" value="1"/>
</dbReference>
<feature type="transmembrane region" description="Helical" evidence="1">
    <location>
        <begin position="117"/>
        <end position="137"/>
    </location>
</feature>
<dbReference type="AlphaFoldDB" id="L9ZS69"/>
<proteinExistence type="predicted"/>
<comment type="caution">
    <text evidence="2">The sequence shown here is derived from an EMBL/GenBank/DDBJ whole genome shotgun (WGS) entry which is preliminary data.</text>
</comment>
<dbReference type="Proteomes" id="UP000011648">
    <property type="component" value="Unassembled WGS sequence"/>
</dbReference>
<keyword evidence="3" id="KW-1185">Reference proteome</keyword>
<gene>
    <name evidence="2" type="ORF">C484_13660</name>
</gene>
<feature type="transmembrane region" description="Helical" evidence="1">
    <location>
        <begin position="174"/>
        <end position="202"/>
    </location>
</feature>
<feature type="transmembrane region" description="Helical" evidence="1">
    <location>
        <begin position="292"/>
        <end position="310"/>
    </location>
</feature>
<evidence type="ECO:0000256" key="1">
    <source>
        <dbReference type="SAM" id="Phobius"/>
    </source>
</evidence>